<reference evidence="2" key="1">
    <citation type="journal article" date="2022" name="Mol. Ecol. Resour.">
        <title>The genomes of chicory, endive, great burdock and yacon provide insights into Asteraceae palaeo-polyploidization history and plant inulin production.</title>
        <authorList>
            <person name="Fan W."/>
            <person name="Wang S."/>
            <person name="Wang H."/>
            <person name="Wang A."/>
            <person name="Jiang F."/>
            <person name="Liu H."/>
            <person name="Zhao H."/>
            <person name="Xu D."/>
            <person name="Zhang Y."/>
        </authorList>
    </citation>
    <scope>NUCLEOTIDE SEQUENCE [LARGE SCALE GENOMIC DNA]</scope>
    <source>
        <strain evidence="2">cv. Punajuju</strain>
    </source>
</reference>
<dbReference type="Proteomes" id="UP001055811">
    <property type="component" value="Linkage Group LG06"/>
</dbReference>
<name>A0ACB9BP91_CICIN</name>
<proteinExistence type="predicted"/>
<reference evidence="1 2" key="2">
    <citation type="journal article" date="2022" name="Mol. Ecol. Resour.">
        <title>The genomes of chicory, endive, great burdock and yacon provide insights into Asteraceae paleo-polyploidization history and plant inulin production.</title>
        <authorList>
            <person name="Fan W."/>
            <person name="Wang S."/>
            <person name="Wang H."/>
            <person name="Wang A."/>
            <person name="Jiang F."/>
            <person name="Liu H."/>
            <person name="Zhao H."/>
            <person name="Xu D."/>
            <person name="Zhang Y."/>
        </authorList>
    </citation>
    <scope>NUCLEOTIDE SEQUENCE [LARGE SCALE GENOMIC DNA]</scope>
    <source>
        <strain evidence="2">cv. Punajuju</strain>
        <tissue evidence="1">Leaves</tissue>
    </source>
</reference>
<dbReference type="EMBL" id="CM042014">
    <property type="protein sequence ID" value="KAI3723836.1"/>
    <property type="molecule type" value="Genomic_DNA"/>
</dbReference>
<organism evidence="1 2">
    <name type="scientific">Cichorium intybus</name>
    <name type="common">Chicory</name>
    <dbReference type="NCBI Taxonomy" id="13427"/>
    <lineage>
        <taxon>Eukaryota</taxon>
        <taxon>Viridiplantae</taxon>
        <taxon>Streptophyta</taxon>
        <taxon>Embryophyta</taxon>
        <taxon>Tracheophyta</taxon>
        <taxon>Spermatophyta</taxon>
        <taxon>Magnoliopsida</taxon>
        <taxon>eudicotyledons</taxon>
        <taxon>Gunneridae</taxon>
        <taxon>Pentapetalae</taxon>
        <taxon>asterids</taxon>
        <taxon>campanulids</taxon>
        <taxon>Asterales</taxon>
        <taxon>Asteraceae</taxon>
        <taxon>Cichorioideae</taxon>
        <taxon>Cichorieae</taxon>
        <taxon>Cichoriinae</taxon>
        <taxon>Cichorium</taxon>
    </lineage>
</organism>
<accession>A0ACB9BP91</accession>
<comment type="caution">
    <text evidence="1">The sequence shown here is derived from an EMBL/GenBank/DDBJ whole genome shotgun (WGS) entry which is preliminary data.</text>
</comment>
<sequence length="73" mass="8248">MVCREHQVVPADIMSLGGFKGQISVVVVCTLYLPTKGQIDGWDNMIVITFFSTATLSRINLQLFYIYCPNGFW</sequence>
<protein>
    <submittedName>
        <fullName evidence="1">Uncharacterized protein</fullName>
    </submittedName>
</protein>
<keyword evidence="2" id="KW-1185">Reference proteome</keyword>
<gene>
    <name evidence="1" type="ORF">L2E82_35597</name>
</gene>
<evidence type="ECO:0000313" key="2">
    <source>
        <dbReference type="Proteomes" id="UP001055811"/>
    </source>
</evidence>
<evidence type="ECO:0000313" key="1">
    <source>
        <dbReference type="EMBL" id="KAI3723836.1"/>
    </source>
</evidence>